<evidence type="ECO:0000256" key="5">
    <source>
        <dbReference type="ARBA" id="ARBA00022725"/>
    </source>
</evidence>
<accession>A0A8D8XAF0</accession>
<evidence type="ECO:0000313" key="11">
    <source>
        <dbReference type="EMBL" id="CAG6687799.1"/>
    </source>
</evidence>
<evidence type="ECO:0000256" key="6">
    <source>
        <dbReference type="ARBA" id="ARBA00022989"/>
    </source>
</evidence>
<keyword evidence="7 10" id="KW-0472">Membrane</keyword>
<dbReference type="AlphaFoldDB" id="A0A8D8XAF0"/>
<feature type="transmembrane region" description="Helical" evidence="10">
    <location>
        <begin position="195"/>
        <end position="216"/>
    </location>
</feature>
<dbReference type="GO" id="GO:0005886">
    <property type="term" value="C:plasma membrane"/>
    <property type="evidence" value="ECO:0007669"/>
    <property type="project" value="UniProtKB-SubCell"/>
</dbReference>
<keyword evidence="4 10" id="KW-0812">Transmembrane</keyword>
<keyword evidence="3" id="KW-0716">Sensory transduction</keyword>
<sequence length="324" mass="38369">MTEDELRIRRELYQTKYPDRRLPVDMWIPGLDETEYYWIYVTLFLVQVYATIVCLMTAYTGIVTLIPIITVHVEGQGKVLCKHIERLGHPHKDLSTGNTIFYTDIVKNQYNMLASSKNSKLGETIEMSTRITKTFPEVKNFNENQNTFTSEVNNSREDQLRKLRAYERDYFRQLVKFHQQLLLFEKQVTETISPLVLIMVLGNYMGVSLALYQLVVYSDQSKFRLFKFVSELSLALFELYIYCFAAEILDDFHSRTRTSLYFSRWYACTRSTRRDIGMLLRRLRKPKHPNFYWGFIVINNPLFVGLLRLCYQVVNLMRLKGARE</sequence>
<dbReference type="EMBL" id="HBUF01283407">
    <property type="protein sequence ID" value="CAG6687799.1"/>
    <property type="molecule type" value="Transcribed_RNA"/>
</dbReference>
<dbReference type="InterPro" id="IPR004117">
    <property type="entry name" value="7tm6_olfct_rcpt"/>
</dbReference>
<evidence type="ECO:0008006" key="12">
    <source>
        <dbReference type="Google" id="ProtNLM"/>
    </source>
</evidence>
<evidence type="ECO:0000256" key="1">
    <source>
        <dbReference type="ARBA" id="ARBA00004651"/>
    </source>
</evidence>
<evidence type="ECO:0000256" key="10">
    <source>
        <dbReference type="SAM" id="Phobius"/>
    </source>
</evidence>
<proteinExistence type="predicted"/>
<protein>
    <recommendedName>
        <fullName evidence="12">Odorant receptor</fullName>
    </recommendedName>
</protein>
<feature type="transmembrane region" description="Helical" evidence="10">
    <location>
        <begin position="291"/>
        <end position="314"/>
    </location>
</feature>
<dbReference type="PANTHER" id="PTHR21137">
    <property type="entry name" value="ODORANT RECEPTOR"/>
    <property type="match status" value="1"/>
</dbReference>
<dbReference type="GO" id="GO:0005549">
    <property type="term" value="F:odorant binding"/>
    <property type="evidence" value="ECO:0007669"/>
    <property type="project" value="InterPro"/>
</dbReference>
<evidence type="ECO:0000256" key="2">
    <source>
        <dbReference type="ARBA" id="ARBA00022475"/>
    </source>
</evidence>
<keyword evidence="6 10" id="KW-1133">Transmembrane helix</keyword>
<keyword evidence="2" id="KW-1003">Cell membrane</keyword>
<dbReference type="PANTHER" id="PTHR21137:SF35">
    <property type="entry name" value="ODORANT RECEPTOR 19A-RELATED"/>
    <property type="match status" value="1"/>
</dbReference>
<reference evidence="11" key="1">
    <citation type="submission" date="2021-05" db="EMBL/GenBank/DDBJ databases">
        <authorList>
            <person name="Alioto T."/>
            <person name="Alioto T."/>
            <person name="Gomez Garrido J."/>
        </authorList>
    </citation>
    <scope>NUCLEOTIDE SEQUENCE</scope>
</reference>
<dbReference type="Pfam" id="PF02949">
    <property type="entry name" value="7tm_6"/>
    <property type="match status" value="1"/>
</dbReference>
<comment type="subcellular location">
    <subcellularLocation>
        <location evidence="1">Cell membrane</location>
        <topology evidence="1">Multi-pass membrane protein</topology>
    </subcellularLocation>
</comment>
<dbReference type="GO" id="GO:0007165">
    <property type="term" value="P:signal transduction"/>
    <property type="evidence" value="ECO:0007669"/>
    <property type="project" value="UniProtKB-KW"/>
</dbReference>
<evidence type="ECO:0000256" key="8">
    <source>
        <dbReference type="ARBA" id="ARBA00023170"/>
    </source>
</evidence>
<keyword evidence="8" id="KW-0675">Receptor</keyword>
<dbReference type="GO" id="GO:0004984">
    <property type="term" value="F:olfactory receptor activity"/>
    <property type="evidence" value="ECO:0007669"/>
    <property type="project" value="InterPro"/>
</dbReference>
<name>A0A8D8XAF0_9HEMI</name>
<evidence type="ECO:0000256" key="4">
    <source>
        <dbReference type="ARBA" id="ARBA00022692"/>
    </source>
</evidence>
<organism evidence="11">
    <name type="scientific">Cacopsylla melanoneura</name>
    <dbReference type="NCBI Taxonomy" id="428564"/>
    <lineage>
        <taxon>Eukaryota</taxon>
        <taxon>Metazoa</taxon>
        <taxon>Ecdysozoa</taxon>
        <taxon>Arthropoda</taxon>
        <taxon>Hexapoda</taxon>
        <taxon>Insecta</taxon>
        <taxon>Pterygota</taxon>
        <taxon>Neoptera</taxon>
        <taxon>Paraneoptera</taxon>
        <taxon>Hemiptera</taxon>
        <taxon>Sternorrhyncha</taxon>
        <taxon>Psylloidea</taxon>
        <taxon>Psyllidae</taxon>
        <taxon>Psyllinae</taxon>
        <taxon>Cacopsylla</taxon>
    </lineage>
</organism>
<keyword evidence="9" id="KW-0807">Transducer</keyword>
<feature type="transmembrane region" description="Helical" evidence="10">
    <location>
        <begin position="37"/>
        <end position="59"/>
    </location>
</feature>
<evidence type="ECO:0000256" key="7">
    <source>
        <dbReference type="ARBA" id="ARBA00023136"/>
    </source>
</evidence>
<feature type="transmembrane region" description="Helical" evidence="10">
    <location>
        <begin position="228"/>
        <end position="249"/>
    </location>
</feature>
<evidence type="ECO:0000256" key="9">
    <source>
        <dbReference type="ARBA" id="ARBA00023224"/>
    </source>
</evidence>
<evidence type="ECO:0000256" key="3">
    <source>
        <dbReference type="ARBA" id="ARBA00022606"/>
    </source>
</evidence>
<keyword evidence="5" id="KW-0552">Olfaction</keyword>